<name>A0ABU2JVX9_9ACTN</name>
<dbReference type="RefSeq" id="WP_311669249.1">
    <property type="nucleotide sequence ID" value="NZ_JAVREO010000015.1"/>
</dbReference>
<accession>A0ABU2JVX9</accession>
<protein>
    <recommendedName>
        <fullName evidence="4">Integral membrane protein</fullName>
    </recommendedName>
</protein>
<keyword evidence="1" id="KW-1133">Transmembrane helix</keyword>
<keyword evidence="3" id="KW-1185">Reference proteome</keyword>
<evidence type="ECO:0008006" key="4">
    <source>
        <dbReference type="Google" id="ProtNLM"/>
    </source>
</evidence>
<dbReference type="Proteomes" id="UP001183410">
    <property type="component" value="Unassembled WGS sequence"/>
</dbReference>
<dbReference type="EMBL" id="JAVREO010000015">
    <property type="protein sequence ID" value="MDT0269160.1"/>
    <property type="molecule type" value="Genomic_DNA"/>
</dbReference>
<sequence>MANKDYVPYFNGADSVEVALYSHAHLAVAIGHEMGYRLTAHGSSWGRGPTELKFDRDDSEAARVRAAWAGYHYGVNGAWWATALPPGAPPGALSPQEAGKHRLKLFLVTRSSLRTARLRLAMAESLVLAVTVFFAFTAWPLALATGAFGVLLLVATPLTKARRDATAAGHRDVLARFEAQRVFWSYEGKGDGG</sequence>
<evidence type="ECO:0000313" key="2">
    <source>
        <dbReference type="EMBL" id="MDT0269160.1"/>
    </source>
</evidence>
<evidence type="ECO:0000256" key="1">
    <source>
        <dbReference type="SAM" id="Phobius"/>
    </source>
</evidence>
<keyword evidence="1" id="KW-0472">Membrane</keyword>
<gene>
    <name evidence="2" type="ORF">RM844_23005</name>
</gene>
<comment type="caution">
    <text evidence="2">The sequence shown here is derived from an EMBL/GenBank/DDBJ whole genome shotgun (WGS) entry which is preliminary data.</text>
</comment>
<evidence type="ECO:0000313" key="3">
    <source>
        <dbReference type="Proteomes" id="UP001183410"/>
    </source>
</evidence>
<feature type="transmembrane region" description="Helical" evidence="1">
    <location>
        <begin position="126"/>
        <end position="154"/>
    </location>
</feature>
<proteinExistence type="predicted"/>
<organism evidence="2 3">
    <name type="scientific">Streptomyces chisholmiae</name>
    <dbReference type="NCBI Taxonomy" id="3075540"/>
    <lineage>
        <taxon>Bacteria</taxon>
        <taxon>Bacillati</taxon>
        <taxon>Actinomycetota</taxon>
        <taxon>Actinomycetes</taxon>
        <taxon>Kitasatosporales</taxon>
        <taxon>Streptomycetaceae</taxon>
        <taxon>Streptomyces</taxon>
    </lineage>
</organism>
<reference evidence="3" key="1">
    <citation type="submission" date="2023-07" db="EMBL/GenBank/DDBJ databases">
        <title>30 novel species of actinomycetes from the DSMZ collection.</title>
        <authorList>
            <person name="Nouioui I."/>
        </authorList>
    </citation>
    <scope>NUCLEOTIDE SEQUENCE [LARGE SCALE GENOMIC DNA]</scope>
    <source>
        <strain evidence="3">DSM 44915</strain>
    </source>
</reference>
<keyword evidence="1" id="KW-0812">Transmembrane</keyword>